<evidence type="ECO:0000313" key="3">
    <source>
        <dbReference type="Proteomes" id="UP000606974"/>
    </source>
</evidence>
<dbReference type="Proteomes" id="UP000606974">
    <property type="component" value="Unassembled WGS sequence"/>
</dbReference>
<gene>
    <name evidence="2" type="ORF">GJ744_007132</name>
</gene>
<dbReference type="EMBL" id="JAACFV010000034">
    <property type="protein sequence ID" value="KAF7510028.1"/>
    <property type="molecule type" value="Genomic_DNA"/>
</dbReference>
<protein>
    <submittedName>
        <fullName evidence="2">Uncharacterized protein</fullName>
    </submittedName>
</protein>
<organism evidence="2 3">
    <name type="scientific">Endocarpon pusillum</name>
    <dbReference type="NCBI Taxonomy" id="364733"/>
    <lineage>
        <taxon>Eukaryota</taxon>
        <taxon>Fungi</taxon>
        <taxon>Dikarya</taxon>
        <taxon>Ascomycota</taxon>
        <taxon>Pezizomycotina</taxon>
        <taxon>Eurotiomycetes</taxon>
        <taxon>Chaetothyriomycetidae</taxon>
        <taxon>Verrucariales</taxon>
        <taxon>Verrucariaceae</taxon>
        <taxon>Endocarpon</taxon>
    </lineage>
</organism>
<evidence type="ECO:0000313" key="2">
    <source>
        <dbReference type="EMBL" id="KAF7510028.1"/>
    </source>
</evidence>
<dbReference type="AlphaFoldDB" id="A0A8H7E6I2"/>
<feature type="region of interest" description="Disordered" evidence="1">
    <location>
        <begin position="43"/>
        <end position="72"/>
    </location>
</feature>
<proteinExistence type="predicted"/>
<evidence type="ECO:0000256" key="1">
    <source>
        <dbReference type="SAM" id="MobiDB-lite"/>
    </source>
</evidence>
<reference evidence="2" key="1">
    <citation type="submission" date="2020-02" db="EMBL/GenBank/DDBJ databases">
        <authorList>
            <person name="Palmer J.M."/>
        </authorList>
    </citation>
    <scope>NUCLEOTIDE SEQUENCE</scope>
    <source>
        <strain evidence="2">EPUS1.4</strain>
        <tissue evidence="2">Thallus</tissue>
    </source>
</reference>
<name>A0A8H7E6I2_9EURO</name>
<keyword evidence="3" id="KW-1185">Reference proteome</keyword>
<accession>A0A8H7E6I2</accession>
<sequence length="72" mass="7577">MLALLRCQNTSDTLLFGATVQHHLLAAAASEAPLNLTMSSNEKVISSGTNPQPHTTSTAESAILISTSRKAR</sequence>
<comment type="caution">
    <text evidence="2">The sequence shown here is derived from an EMBL/GenBank/DDBJ whole genome shotgun (WGS) entry which is preliminary data.</text>
</comment>